<dbReference type="OrthoDB" id="334894at2"/>
<dbReference type="PANTHER" id="PTHR43350">
    <property type="entry name" value="NAD-DEPENDENT ALCOHOL DEHYDROGENASE"/>
    <property type="match status" value="1"/>
</dbReference>
<dbReference type="InterPro" id="IPR036291">
    <property type="entry name" value="NAD(P)-bd_dom_sf"/>
</dbReference>
<accession>K6WWC8</accession>
<evidence type="ECO:0000256" key="2">
    <source>
        <dbReference type="ARBA" id="ARBA00008072"/>
    </source>
</evidence>
<comment type="similarity">
    <text evidence="2 6">Belongs to the zinc-containing alcohol dehydrogenase family.</text>
</comment>
<evidence type="ECO:0000256" key="3">
    <source>
        <dbReference type="ARBA" id="ARBA00022723"/>
    </source>
</evidence>
<evidence type="ECO:0000259" key="7">
    <source>
        <dbReference type="SMART" id="SM00829"/>
    </source>
</evidence>
<dbReference type="InterPro" id="IPR013149">
    <property type="entry name" value="ADH-like_C"/>
</dbReference>
<comment type="cofactor">
    <cofactor evidence="1 6">
        <name>Zn(2+)</name>
        <dbReference type="ChEBI" id="CHEBI:29105"/>
    </cofactor>
</comment>
<gene>
    <name evidence="8" type="primary">adhA</name>
    <name evidence="8" type="ORF">GORHZ_118_00510</name>
</gene>
<reference evidence="8 9" key="1">
    <citation type="submission" date="2012-08" db="EMBL/GenBank/DDBJ databases">
        <title>Whole genome shotgun sequence of Gordonia rhizosphera NBRC 16068.</title>
        <authorList>
            <person name="Takarada H."/>
            <person name="Isaki S."/>
            <person name="Hosoyama A."/>
            <person name="Tsuchikane K."/>
            <person name="Katsumata H."/>
            <person name="Baba S."/>
            <person name="Ohji S."/>
            <person name="Yamazaki S."/>
            <person name="Fujita N."/>
        </authorList>
    </citation>
    <scope>NUCLEOTIDE SEQUENCE [LARGE SCALE GENOMIC DNA]</scope>
    <source>
        <strain evidence="8 9">NBRC 16068</strain>
    </source>
</reference>
<evidence type="ECO:0000313" key="9">
    <source>
        <dbReference type="Proteomes" id="UP000008363"/>
    </source>
</evidence>
<dbReference type="SUPFAM" id="SSF50129">
    <property type="entry name" value="GroES-like"/>
    <property type="match status" value="1"/>
</dbReference>
<dbReference type="SUPFAM" id="SSF51735">
    <property type="entry name" value="NAD(P)-binding Rossmann-fold domains"/>
    <property type="match status" value="1"/>
</dbReference>
<dbReference type="RefSeq" id="WP_006333940.1">
    <property type="nucleotide sequence ID" value="NZ_BAHC01000118.1"/>
</dbReference>
<evidence type="ECO:0000313" key="8">
    <source>
        <dbReference type="EMBL" id="GAB90834.1"/>
    </source>
</evidence>
<evidence type="ECO:0000256" key="1">
    <source>
        <dbReference type="ARBA" id="ARBA00001947"/>
    </source>
</evidence>
<dbReference type="eggNOG" id="COG1062">
    <property type="taxonomic scope" value="Bacteria"/>
</dbReference>
<sequence>MHIHAAVLRDSSAPLRIETLELRAPGRGEVLVEIAATGVCHTDMLPRRAGFLAQPPIVLGHEGAGVVTAVGDDVTGVQVGDHVLISYASCGECRTCLAGEPFNCFRFFALNMTGRDADSDGPMTDEAGHPVASSWFGQSSFATHTVVSAANVVRVAKDLPLQLLAPMGCGFQTGAGAVLRALRASAGSTIAVIGVGAVGLAAVMAARAADCAEIIAVDRNEKRLAVAEKLGATMVFDSSAVAFDKAIRSTVRGGVDAIIDTTGSAAVIEAAIGAVRPGGRVGMVGTVDRDLAIPAGALGPSKTLLGIIEGGAVPGEFIPELVTLWRDGNFPIDDLITTYPLSEINRAEADLRAGTVVKPVILPNVI</sequence>
<dbReference type="GO" id="GO:0016491">
    <property type="term" value="F:oxidoreductase activity"/>
    <property type="evidence" value="ECO:0007669"/>
    <property type="project" value="UniProtKB-KW"/>
</dbReference>
<evidence type="ECO:0000256" key="6">
    <source>
        <dbReference type="RuleBase" id="RU361277"/>
    </source>
</evidence>
<comment type="caution">
    <text evidence="8">The sequence shown here is derived from an EMBL/GenBank/DDBJ whole genome shotgun (WGS) entry which is preliminary data.</text>
</comment>
<feature type="domain" description="Enoyl reductase (ER)" evidence="7">
    <location>
        <begin position="10"/>
        <end position="361"/>
    </location>
</feature>
<dbReference type="Pfam" id="PF00107">
    <property type="entry name" value="ADH_zinc_N"/>
    <property type="match status" value="1"/>
</dbReference>
<protein>
    <submittedName>
        <fullName evidence="8">Aryl-alcohol dehydrogenase AdhA</fullName>
    </submittedName>
</protein>
<dbReference type="PROSITE" id="PS00059">
    <property type="entry name" value="ADH_ZINC"/>
    <property type="match status" value="1"/>
</dbReference>
<dbReference type="Gene3D" id="3.90.180.10">
    <property type="entry name" value="Medium-chain alcohol dehydrogenases, catalytic domain"/>
    <property type="match status" value="1"/>
</dbReference>
<evidence type="ECO:0000256" key="5">
    <source>
        <dbReference type="ARBA" id="ARBA00023002"/>
    </source>
</evidence>
<dbReference type="AlphaFoldDB" id="K6WWC8"/>
<name>K6WWC8_9ACTN</name>
<dbReference type="InterPro" id="IPR002328">
    <property type="entry name" value="ADH_Zn_CS"/>
</dbReference>
<dbReference type="InterPro" id="IPR011032">
    <property type="entry name" value="GroES-like_sf"/>
</dbReference>
<dbReference type="InterPro" id="IPR020843">
    <property type="entry name" value="ER"/>
</dbReference>
<keyword evidence="5" id="KW-0560">Oxidoreductase</keyword>
<dbReference type="GO" id="GO:0008270">
    <property type="term" value="F:zinc ion binding"/>
    <property type="evidence" value="ECO:0007669"/>
    <property type="project" value="InterPro"/>
</dbReference>
<evidence type="ECO:0000256" key="4">
    <source>
        <dbReference type="ARBA" id="ARBA00022833"/>
    </source>
</evidence>
<dbReference type="Proteomes" id="UP000008363">
    <property type="component" value="Unassembled WGS sequence"/>
</dbReference>
<dbReference type="Gene3D" id="3.40.50.720">
    <property type="entry name" value="NAD(P)-binding Rossmann-like Domain"/>
    <property type="match status" value="1"/>
</dbReference>
<dbReference type="STRING" id="1108045.GORHZ_118_00510"/>
<organism evidence="8 9">
    <name type="scientific">Gordonia rhizosphera NBRC 16068</name>
    <dbReference type="NCBI Taxonomy" id="1108045"/>
    <lineage>
        <taxon>Bacteria</taxon>
        <taxon>Bacillati</taxon>
        <taxon>Actinomycetota</taxon>
        <taxon>Actinomycetes</taxon>
        <taxon>Mycobacteriales</taxon>
        <taxon>Gordoniaceae</taxon>
        <taxon>Gordonia</taxon>
    </lineage>
</organism>
<dbReference type="EMBL" id="BAHC01000118">
    <property type="protein sequence ID" value="GAB90834.1"/>
    <property type="molecule type" value="Genomic_DNA"/>
</dbReference>
<proteinExistence type="inferred from homology"/>
<dbReference type="PANTHER" id="PTHR43350:SF21">
    <property type="entry name" value="S-NITROSOMYCOTHIOL REDUCTASE MSCR"/>
    <property type="match status" value="1"/>
</dbReference>
<dbReference type="Pfam" id="PF08240">
    <property type="entry name" value="ADH_N"/>
    <property type="match status" value="1"/>
</dbReference>
<keyword evidence="3 6" id="KW-0479">Metal-binding</keyword>
<dbReference type="SMART" id="SM00829">
    <property type="entry name" value="PKS_ER"/>
    <property type="match status" value="1"/>
</dbReference>
<keyword evidence="4 6" id="KW-0862">Zinc</keyword>
<dbReference type="CDD" id="cd08278">
    <property type="entry name" value="benzyl_alcohol_DH"/>
    <property type="match status" value="1"/>
</dbReference>
<dbReference type="InterPro" id="IPR013154">
    <property type="entry name" value="ADH-like_N"/>
</dbReference>
<keyword evidence="9" id="KW-1185">Reference proteome</keyword>